<dbReference type="InterPro" id="IPR011330">
    <property type="entry name" value="Glyco_hydro/deAcase_b/a-brl"/>
</dbReference>
<sequence length="347" mass="38504">MNSQPEEGKMNTRKSRIGIALALIAAMLAATAIYVHAKQAQGNPASVAEKENAADTIAPAVEAFPMQVATNGRPDYMNNVEYTDSTHSRVKIAVDSSAVDLSKAGEYPVVFYAENEAGNVAQAKTSIEVIDPKEKIIYLTFDDGPSPNTPHILKILRDNGVKATFFVTAQWPKSLPYMTQAARDGNVVAAHSYSHNFKIYSSLDAYFADLERIEQEIEKYTGQRTRIVRFPGGSSNHVYRRYHPGNRQWIDTLKAALLKRGYQYVDWSLDSKDADGNHVPVTTLVSSACHTYHPQMCLLMHDAAAKKTTVEALPAIIKYFKAQGYKFGTIKSTDYVCHHGEHGMWPN</sequence>
<dbReference type="SUPFAM" id="SSF88713">
    <property type="entry name" value="Glycoside hydrolase/deacetylase"/>
    <property type="match status" value="1"/>
</dbReference>
<dbReference type="InterPro" id="IPR013783">
    <property type="entry name" value="Ig-like_fold"/>
</dbReference>
<dbReference type="GO" id="GO:0005975">
    <property type="term" value="P:carbohydrate metabolic process"/>
    <property type="evidence" value="ECO:0007669"/>
    <property type="project" value="InterPro"/>
</dbReference>
<name>A0A6L5XFX8_9BACT</name>
<comment type="caution">
    <text evidence="2">The sequence shown here is derived from an EMBL/GenBank/DDBJ whole genome shotgun (WGS) entry which is preliminary data.</text>
</comment>
<reference evidence="2 3" key="1">
    <citation type="submission" date="2019-08" db="EMBL/GenBank/DDBJ databases">
        <title>In-depth cultivation of the pig gut microbiome towards novel bacterial diversity and tailored functional studies.</title>
        <authorList>
            <person name="Wylensek D."/>
            <person name="Hitch T.C.A."/>
            <person name="Clavel T."/>
        </authorList>
    </citation>
    <scope>NUCLEOTIDE SEQUENCE [LARGE SCALE GENOMIC DNA]</scope>
    <source>
        <strain evidence="2 3">Oil-RF-744-WCA-WT-10</strain>
    </source>
</reference>
<dbReference type="Gene3D" id="2.60.40.10">
    <property type="entry name" value="Immunoglobulins"/>
    <property type="match status" value="1"/>
</dbReference>
<dbReference type="Gene3D" id="3.20.20.370">
    <property type="entry name" value="Glycoside hydrolase/deacetylase"/>
    <property type="match status" value="1"/>
</dbReference>
<dbReference type="PROSITE" id="PS51677">
    <property type="entry name" value="NODB"/>
    <property type="match status" value="1"/>
</dbReference>
<accession>A0A6L5XFX8</accession>
<protein>
    <submittedName>
        <fullName evidence="2">Polysaccharide deacetylase</fullName>
    </submittedName>
</protein>
<dbReference type="PANTHER" id="PTHR10587:SF125">
    <property type="entry name" value="POLYSACCHARIDE DEACETYLASE YHEN-RELATED"/>
    <property type="match status" value="1"/>
</dbReference>
<dbReference type="Pfam" id="PF01522">
    <property type="entry name" value="Polysacc_deac_1"/>
    <property type="match status" value="1"/>
</dbReference>
<evidence type="ECO:0000313" key="3">
    <source>
        <dbReference type="Proteomes" id="UP000483362"/>
    </source>
</evidence>
<dbReference type="PANTHER" id="PTHR10587">
    <property type="entry name" value="GLYCOSYL TRANSFERASE-RELATED"/>
    <property type="match status" value="1"/>
</dbReference>
<evidence type="ECO:0000313" key="2">
    <source>
        <dbReference type="EMBL" id="MSS18378.1"/>
    </source>
</evidence>
<dbReference type="InterPro" id="IPR002509">
    <property type="entry name" value="NODB_dom"/>
</dbReference>
<dbReference type="InterPro" id="IPR050248">
    <property type="entry name" value="Polysacc_deacetylase_ArnD"/>
</dbReference>
<evidence type="ECO:0000259" key="1">
    <source>
        <dbReference type="PROSITE" id="PS51677"/>
    </source>
</evidence>
<keyword evidence="3" id="KW-1185">Reference proteome</keyword>
<dbReference type="GO" id="GO:0016810">
    <property type="term" value="F:hydrolase activity, acting on carbon-nitrogen (but not peptide) bonds"/>
    <property type="evidence" value="ECO:0007669"/>
    <property type="project" value="InterPro"/>
</dbReference>
<dbReference type="CDD" id="cd10944">
    <property type="entry name" value="CE4_SmPgdA_like"/>
    <property type="match status" value="1"/>
</dbReference>
<dbReference type="Proteomes" id="UP000483362">
    <property type="component" value="Unassembled WGS sequence"/>
</dbReference>
<dbReference type="EMBL" id="VULT01000020">
    <property type="protein sequence ID" value="MSS18378.1"/>
    <property type="molecule type" value="Genomic_DNA"/>
</dbReference>
<organism evidence="2 3">
    <name type="scientific">Sodaliphilus pleomorphus</name>
    <dbReference type="NCBI Taxonomy" id="2606626"/>
    <lineage>
        <taxon>Bacteria</taxon>
        <taxon>Pseudomonadati</taxon>
        <taxon>Bacteroidota</taxon>
        <taxon>Bacteroidia</taxon>
        <taxon>Bacteroidales</taxon>
        <taxon>Muribaculaceae</taxon>
        <taxon>Sodaliphilus</taxon>
    </lineage>
</organism>
<gene>
    <name evidence="2" type="ORF">FYJ29_11495</name>
</gene>
<proteinExistence type="predicted"/>
<dbReference type="AlphaFoldDB" id="A0A6L5XFX8"/>
<feature type="domain" description="NodB homology" evidence="1">
    <location>
        <begin position="135"/>
        <end position="328"/>
    </location>
</feature>